<evidence type="ECO:0000313" key="3">
    <source>
        <dbReference type="EMBL" id="KXA88876.1"/>
    </source>
</evidence>
<dbReference type="InterPro" id="IPR008304">
    <property type="entry name" value="UCP017998"/>
</dbReference>
<reference evidence="3 4" key="1">
    <citation type="journal article" date="2016" name="Sci. Rep.">
        <title>Metabolic traits of an uncultured archaeal lineage -MSBL1- from brine pools of the Red Sea.</title>
        <authorList>
            <person name="Mwirichia R."/>
            <person name="Alam I."/>
            <person name="Rashid M."/>
            <person name="Vinu M."/>
            <person name="Ba-Alawi W."/>
            <person name="Anthony Kamau A."/>
            <person name="Kamanda Ngugi D."/>
            <person name="Goker M."/>
            <person name="Klenk H.P."/>
            <person name="Bajic V."/>
            <person name="Stingl U."/>
        </authorList>
    </citation>
    <scope>NUCLEOTIDE SEQUENCE [LARGE SCALE GENOMIC DNA]</scope>
    <source>
        <strain evidence="3">SCGC-AAA259D14</strain>
    </source>
</reference>
<comment type="caution">
    <text evidence="3">The sequence shown here is derived from an EMBL/GenBank/DDBJ whole genome shotgun (WGS) entry which is preliminary data.</text>
</comment>
<feature type="region of interest" description="Disordered" evidence="2">
    <location>
        <begin position="1"/>
        <end position="21"/>
    </location>
</feature>
<keyword evidence="4" id="KW-1185">Reference proteome</keyword>
<dbReference type="InterPro" id="IPR016181">
    <property type="entry name" value="Acyl_CoA_acyltransferase"/>
</dbReference>
<proteinExistence type="predicted"/>
<dbReference type="AlphaFoldDB" id="A0A133U3X4"/>
<keyword evidence="1" id="KW-0175">Coiled coil</keyword>
<dbReference type="EMBL" id="LHXL01000073">
    <property type="protein sequence ID" value="KXA88876.1"/>
    <property type="molecule type" value="Genomic_DNA"/>
</dbReference>
<accession>A0A133U3X4</accession>
<evidence type="ECO:0000256" key="2">
    <source>
        <dbReference type="SAM" id="MobiDB-lite"/>
    </source>
</evidence>
<dbReference type="Proteomes" id="UP000070589">
    <property type="component" value="Unassembled WGS sequence"/>
</dbReference>
<dbReference type="Pfam" id="PF06557">
    <property type="entry name" value="DUF1122"/>
    <property type="match status" value="1"/>
</dbReference>
<evidence type="ECO:0000313" key="4">
    <source>
        <dbReference type="Proteomes" id="UP000070589"/>
    </source>
</evidence>
<protein>
    <submittedName>
        <fullName evidence="3">Uncharacterized protein</fullName>
    </submittedName>
</protein>
<gene>
    <name evidence="3" type="ORF">AKJ62_04285</name>
</gene>
<dbReference type="SUPFAM" id="SSF55729">
    <property type="entry name" value="Acyl-CoA N-acyltransferases (Nat)"/>
    <property type="match status" value="1"/>
</dbReference>
<feature type="non-terminal residue" evidence="3">
    <location>
        <position position="1"/>
    </location>
</feature>
<name>A0A133U3X4_9EURY</name>
<evidence type="ECO:0000256" key="1">
    <source>
        <dbReference type="SAM" id="Coils"/>
    </source>
</evidence>
<sequence length="77" mass="8824">EGGKEGRKKLQGEKPLNEEAKRKSLAKIYQELEKFQDTLEDNNQEIFVNGGERAKKVMKEIEQETSILDATKNETIT</sequence>
<feature type="coiled-coil region" evidence="1">
    <location>
        <begin position="25"/>
        <end position="74"/>
    </location>
</feature>
<organism evidence="3 4">
    <name type="scientific">candidate division MSBL1 archaeon SCGC-AAA259D14</name>
    <dbReference type="NCBI Taxonomy" id="1698261"/>
    <lineage>
        <taxon>Archaea</taxon>
        <taxon>Methanobacteriati</taxon>
        <taxon>Methanobacteriota</taxon>
        <taxon>candidate division MSBL1</taxon>
    </lineage>
</organism>